<keyword evidence="2" id="KW-1185">Reference proteome</keyword>
<organism evidence="1 2">
    <name type="scientific">Citrus sinensis</name>
    <name type="common">Sweet orange</name>
    <name type="synonym">Citrus aurantium var. sinensis</name>
    <dbReference type="NCBI Taxonomy" id="2711"/>
    <lineage>
        <taxon>Eukaryota</taxon>
        <taxon>Viridiplantae</taxon>
        <taxon>Streptophyta</taxon>
        <taxon>Embryophyta</taxon>
        <taxon>Tracheophyta</taxon>
        <taxon>Spermatophyta</taxon>
        <taxon>Magnoliopsida</taxon>
        <taxon>eudicotyledons</taxon>
        <taxon>Gunneridae</taxon>
        <taxon>Pentapetalae</taxon>
        <taxon>rosids</taxon>
        <taxon>malvids</taxon>
        <taxon>Sapindales</taxon>
        <taxon>Rutaceae</taxon>
        <taxon>Aurantioideae</taxon>
        <taxon>Citrus</taxon>
    </lineage>
</organism>
<protein>
    <submittedName>
        <fullName evidence="1">EamA domain-containing protein</fullName>
    </submittedName>
</protein>
<evidence type="ECO:0000313" key="2">
    <source>
        <dbReference type="Proteomes" id="UP000829398"/>
    </source>
</evidence>
<reference evidence="2" key="1">
    <citation type="journal article" date="2023" name="Hortic. Res.">
        <title>A chromosome-level phased genome enabling allele-level studies in sweet orange: a case study on citrus Huanglongbing tolerance.</title>
        <authorList>
            <person name="Wu B."/>
            <person name="Yu Q."/>
            <person name="Deng Z."/>
            <person name="Duan Y."/>
            <person name="Luo F."/>
            <person name="Gmitter F. Jr."/>
        </authorList>
    </citation>
    <scope>NUCLEOTIDE SEQUENCE [LARGE SCALE GENOMIC DNA]</scope>
    <source>
        <strain evidence="2">cv. Valencia</strain>
    </source>
</reference>
<dbReference type="Proteomes" id="UP000829398">
    <property type="component" value="Chromosome 1"/>
</dbReference>
<gene>
    <name evidence="1" type="ORF">KPL71_002398</name>
</gene>
<comment type="caution">
    <text evidence="1">The sequence shown here is derived from an EMBL/GenBank/DDBJ whole genome shotgun (WGS) entry which is preliminary data.</text>
</comment>
<evidence type="ECO:0000313" key="1">
    <source>
        <dbReference type="EMBL" id="KAH9805360.1"/>
    </source>
</evidence>
<accession>A0ACB8P6Z4</accession>
<sequence>MMRLRLRRRRRRKSDKTDNICCNRTKTRYGADKLVCRKRDAWRNELVGCGGRVGSGVGDYWMLCGVRITGDLMMLEYLVPRDSGNKTNETTISRFKKLVIGMAGVAMTTIGKTWTADESQSSISSSETKISIMQCCSRSFVEREEQSWTCKIWPLTAMGIEPKFAFPHSAKTAEIIIANGFVGNFVSDYFWALGVVRTSPLVAALGVSLTIPLAMLEDMFIHHQHYSPIYIIGSVQVFLGFVHSIYCGLDFTKTETIVSFKNSRRNKMTKLTWENARTKQFKLVIQNKIHVHDVDILSNVKKD</sequence>
<proteinExistence type="predicted"/>
<name>A0ACB8P6Z4_CITSI</name>
<dbReference type="EMBL" id="CM039170">
    <property type="protein sequence ID" value="KAH9805360.1"/>
    <property type="molecule type" value="Genomic_DNA"/>
</dbReference>